<dbReference type="PROSITE" id="PS50206">
    <property type="entry name" value="RHODANESE_3"/>
    <property type="match status" value="1"/>
</dbReference>
<dbReference type="InterPro" id="IPR036873">
    <property type="entry name" value="Rhodanese-like_dom_sf"/>
</dbReference>
<dbReference type="SUPFAM" id="SSF52821">
    <property type="entry name" value="Rhodanese/Cell cycle control phosphatase"/>
    <property type="match status" value="1"/>
</dbReference>
<keyword evidence="3" id="KW-1185">Reference proteome</keyword>
<dbReference type="Proteomes" id="UP001575181">
    <property type="component" value="Unassembled WGS sequence"/>
</dbReference>
<feature type="domain" description="Rhodanese" evidence="1">
    <location>
        <begin position="19"/>
        <end position="107"/>
    </location>
</feature>
<reference evidence="2 3" key="1">
    <citation type="submission" date="2024-08" db="EMBL/GenBank/DDBJ databases">
        <title>Whole-genome sequencing of halo(alkali)philic microorganisms from hypersaline lakes.</title>
        <authorList>
            <person name="Sorokin D.Y."/>
            <person name="Merkel A.Y."/>
            <person name="Messina E."/>
            <person name="Yakimov M."/>
        </authorList>
    </citation>
    <scope>NUCLEOTIDE SEQUENCE [LARGE SCALE GENOMIC DNA]</scope>
    <source>
        <strain evidence="2 3">Cl-TMA</strain>
    </source>
</reference>
<dbReference type="SMART" id="SM00450">
    <property type="entry name" value="RHOD"/>
    <property type="match status" value="1"/>
</dbReference>
<dbReference type="PANTHER" id="PTHR43031:SF17">
    <property type="entry name" value="SULFURTRANSFERASE YTWF-RELATED"/>
    <property type="match status" value="1"/>
</dbReference>
<accession>A0ABV4TXY2</accession>
<dbReference type="InterPro" id="IPR001763">
    <property type="entry name" value="Rhodanese-like_dom"/>
</dbReference>
<sequence>MDRDSIEIDVQTLARLREASGPLTVLDVRESWEVSHCALEDSLHIPMGEVPSRIGELPAEGALVVMCHHGMRSMQVTQFLHHMGYENARNLAGGIDAWAAEVDPAMPRY</sequence>
<dbReference type="PANTHER" id="PTHR43031">
    <property type="entry name" value="FAD-DEPENDENT OXIDOREDUCTASE"/>
    <property type="match status" value="1"/>
</dbReference>
<dbReference type="Pfam" id="PF00581">
    <property type="entry name" value="Rhodanese"/>
    <property type="match status" value="1"/>
</dbReference>
<protein>
    <submittedName>
        <fullName evidence="2">Rhodanese-like domain-containing protein</fullName>
    </submittedName>
</protein>
<evidence type="ECO:0000313" key="2">
    <source>
        <dbReference type="EMBL" id="MFA9462181.1"/>
    </source>
</evidence>
<organism evidence="2 3">
    <name type="scientific">Thiohalorhabdus methylotrophus</name>
    <dbReference type="NCBI Taxonomy" id="3242694"/>
    <lineage>
        <taxon>Bacteria</taxon>
        <taxon>Pseudomonadati</taxon>
        <taxon>Pseudomonadota</taxon>
        <taxon>Gammaproteobacteria</taxon>
        <taxon>Thiohalorhabdales</taxon>
        <taxon>Thiohalorhabdaceae</taxon>
        <taxon>Thiohalorhabdus</taxon>
    </lineage>
</organism>
<evidence type="ECO:0000313" key="3">
    <source>
        <dbReference type="Proteomes" id="UP001575181"/>
    </source>
</evidence>
<gene>
    <name evidence="2" type="ORF">ACERLL_15285</name>
</gene>
<comment type="caution">
    <text evidence="2">The sequence shown here is derived from an EMBL/GenBank/DDBJ whole genome shotgun (WGS) entry which is preliminary data.</text>
</comment>
<dbReference type="EMBL" id="JBGUAW010000011">
    <property type="protein sequence ID" value="MFA9462181.1"/>
    <property type="molecule type" value="Genomic_DNA"/>
</dbReference>
<proteinExistence type="predicted"/>
<dbReference type="InterPro" id="IPR050229">
    <property type="entry name" value="GlpE_sulfurtransferase"/>
</dbReference>
<evidence type="ECO:0000259" key="1">
    <source>
        <dbReference type="PROSITE" id="PS50206"/>
    </source>
</evidence>
<dbReference type="RefSeq" id="WP_373656968.1">
    <property type="nucleotide sequence ID" value="NZ_JBGUAW010000011.1"/>
</dbReference>
<name>A0ABV4TXY2_9GAMM</name>
<dbReference type="Gene3D" id="3.40.250.10">
    <property type="entry name" value="Rhodanese-like domain"/>
    <property type="match status" value="1"/>
</dbReference>